<reference evidence="4 5" key="1">
    <citation type="submission" date="2021-06" db="EMBL/GenBank/DDBJ databases">
        <authorList>
            <person name="Criscuolo A."/>
        </authorList>
    </citation>
    <scope>NUCLEOTIDE SEQUENCE [LARGE SCALE GENOMIC DNA]</scope>
    <source>
        <strain evidence="5">CIP 111802</strain>
    </source>
</reference>
<proteinExistence type="predicted"/>
<evidence type="ECO:0000259" key="3">
    <source>
        <dbReference type="Pfam" id="PF13490"/>
    </source>
</evidence>
<gene>
    <name evidence="4" type="ORF">PAECIP111802_02063</name>
</gene>
<comment type="caution">
    <text evidence="4">The sequence shown here is derived from an EMBL/GenBank/DDBJ whole genome shotgun (WGS) entry which is preliminary data.</text>
</comment>
<evidence type="ECO:0000256" key="2">
    <source>
        <dbReference type="SAM" id="Phobius"/>
    </source>
</evidence>
<feature type="compositionally biased region" description="Polar residues" evidence="1">
    <location>
        <begin position="230"/>
        <end position="245"/>
    </location>
</feature>
<organism evidence="4 5">
    <name type="scientific">Paenibacillus allorhizosphaerae</name>
    <dbReference type="NCBI Taxonomy" id="2849866"/>
    <lineage>
        <taxon>Bacteria</taxon>
        <taxon>Bacillati</taxon>
        <taxon>Bacillota</taxon>
        <taxon>Bacilli</taxon>
        <taxon>Bacillales</taxon>
        <taxon>Paenibacillaceae</taxon>
        <taxon>Paenibacillus</taxon>
    </lineage>
</organism>
<name>A0ABN7TL12_9BACL</name>
<sequence>MMCQEVIELMQRYLDRDLEETEYRRMLQHLQQCPDCTELFERLVNLSHELESLPKVTPPFSLVDAIMPKLEQLEASGETQDFRLAQHAGADADMNAAAAERKAPGGWRKSIKDWISFPVFGGVVAAGLVVGFFLFGQPPSSEKDAGRIMLSLPNGGSEQKAGSAADSGASVSTKAAPLQERPPGDAKPEASGGNKAEKKDAAVVEKFAPADATAPAAGGNAVPPSSPAPQTQKPSPKTVEPQQKASEPAGKAQPQNNAAERNVTPSTPAPGANAEQQGVSATREQAEPEQPQSQPLAGIKPEDAKSLTIAPKADGSQKGGETADSGVTPEQPPAADADQRPADAVGPKLPSEKSGTGAYGIAAMPSASAPVTEVSTTDGAYKAMIKDGRVIVYDKQGKEAYASKYEWKDGDFKVELADWSAEYKLTYRVKASDQVKTFVIAMKNLTETESKP</sequence>
<evidence type="ECO:0000313" key="4">
    <source>
        <dbReference type="EMBL" id="CAG7634758.1"/>
    </source>
</evidence>
<accession>A0ABN7TL12</accession>
<evidence type="ECO:0000313" key="5">
    <source>
        <dbReference type="Proteomes" id="UP000730618"/>
    </source>
</evidence>
<feature type="compositionally biased region" description="Low complexity" evidence="1">
    <location>
        <begin position="204"/>
        <end position="223"/>
    </location>
</feature>
<dbReference type="InterPro" id="IPR027383">
    <property type="entry name" value="Znf_put"/>
</dbReference>
<keyword evidence="2" id="KW-0472">Membrane</keyword>
<feature type="compositionally biased region" description="Polar residues" evidence="1">
    <location>
        <begin position="274"/>
        <end position="283"/>
    </location>
</feature>
<keyword evidence="2" id="KW-0812">Transmembrane</keyword>
<feature type="domain" description="Putative zinc-finger" evidence="3">
    <location>
        <begin position="3"/>
        <end position="36"/>
    </location>
</feature>
<evidence type="ECO:0000256" key="1">
    <source>
        <dbReference type="SAM" id="MobiDB-lite"/>
    </source>
</evidence>
<dbReference type="RefSeq" id="WP_329958216.1">
    <property type="nucleotide sequence ID" value="NZ_CAJVCE010000005.1"/>
</dbReference>
<keyword evidence="5" id="KW-1185">Reference proteome</keyword>
<dbReference type="EMBL" id="CAJVCE010000005">
    <property type="protein sequence ID" value="CAG7634758.1"/>
    <property type="molecule type" value="Genomic_DNA"/>
</dbReference>
<keyword evidence="2" id="KW-1133">Transmembrane helix</keyword>
<dbReference type="Pfam" id="PF13490">
    <property type="entry name" value="zf-HC2"/>
    <property type="match status" value="1"/>
</dbReference>
<protein>
    <recommendedName>
        <fullName evidence="3">Putative zinc-finger domain-containing protein</fullName>
    </recommendedName>
</protein>
<feature type="transmembrane region" description="Helical" evidence="2">
    <location>
        <begin position="114"/>
        <end position="135"/>
    </location>
</feature>
<feature type="compositionally biased region" description="Low complexity" evidence="1">
    <location>
        <begin position="161"/>
        <end position="172"/>
    </location>
</feature>
<feature type="region of interest" description="Disordered" evidence="1">
    <location>
        <begin position="146"/>
        <end position="373"/>
    </location>
</feature>
<dbReference type="Proteomes" id="UP000730618">
    <property type="component" value="Unassembled WGS sequence"/>
</dbReference>
<feature type="compositionally biased region" description="Polar residues" evidence="1">
    <location>
        <begin position="253"/>
        <end position="266"/>
    </location>
</feature>